<feature type="transmembrane region" description="Helical" evidence="1">
    <location>
        <begin position="56"/>
        <end position="77"/>
    </location>
</feature>
<name>A0ABS6GYE8_MAMLE</name>
<comment type="caution">
    <text evidence="2">The sequence shown here is derived from an EMBL/GenBank/DDBJ whole genome shotgun (WGS) entry which is preliminary data.</text>
</comment>
<feature type="transmembrane region" description="Helical" evidence="1">
    <location>
        <begin position="32"/>
        <end position="50"/>
    </location>
</feature>
<dbReference type="RefSeq" id="WP_216683642.1">
    <property type="nucleotide sequence ID" value="NZ_JAHLZN010000014.1"/>
</dbReference>
<keyword evidence="3" id="KW-1185">Reference proteome</keyword>
<sequence>MKINSIIIFILMLEIAFSLIFINNLNIFQHMLFVQLIPSFLLAIFIGRGASGKKLFWLYIIVGSILYSIMMYILLLVTPMDVIENNTVQSSTSIFEFNKTIKLQHI</sequence>
<protein>
    <submittedName>
        <fullName evidence="2">Uncharacterized protein</fullName>
    </submittedName>
</protein>
<evidence type="ECO:0000256" key="1">
    <source>
        <dbReference type="SAM" id="Phobius"/>
    </source>
</evidence>
<keyword evidence="1" id="KW-0472">Membrane</keyword>
<evidence type="ECO:0000313" key="3">
    <source>
        <dbReference type="Proteomes" id="UP000770161"/>
    </source>
</evidence>
<feature type="transmembrane region" description="Helical" evidence="1">
    <location>
        <begin position="6"/>
        <end position="25"/>
    </location>
</feature>
<dbReference type="EMBL" id="JAHLZN010000014">
    <property type="protein sequence ID" value="MBU6113978.1"/>
    <property type="molecule type" value="Genomic_DNA"/>
</dbReference>
<gene>
    <name evidence="2" type="ORF">KQ656_08405</name>
</gene>
<reference evidence="2 3" key="1">
    <citation type="submission" date="2021-06" db="EMBL/GenBank/DDBJ databases">
        <title>Staphylococcus lentus K169 genome sequencing.</title>
        <authorList>
            <person name="Sundareshan S."/>
            <person name="Akhila D.S."/>
            <person name="Prachi D."/>
            <person name="Sivakumar R."/>
            <person name="Rajendhran J."/>
            <person name="Isloor S."/>
            <person name="Hegde N.R."/>
        </authorList>
    </citation>
    <scope>NUCLEOTIDE SEQUENCE [LARGE SCALE GENOMIC DNA]</scope>
    <source>
        <strain evidence="2 3">K169</strain>
    </source>
</reference>
<dbReference type="Proteomes" id="UP000770161">
    <property type="component" value="Unassembled WGS sequence"/>
</dbReference>
<keyword evidence="1" id="KW-0812">Transmembrane</keyword>
<proteinExistence type="predicted"/>
<organism evidence="2 3">
    <name type="scientific">Mammaliicoccus lentus</name>
    <name type="common">Staphylococcus lentus</name>
    <dbReference type="NCBI Taxonomy" id="42858"/>
    <lineage>
        <taxon>Bacteria</taxon>
        <taxon>Bacillati</taxon>
        <taxon>Bacillota</taxon>
        <taxon>Bacilli</taxon>
        <taxon>Bacillales</taxon>
        <taxon>Staphylococcaceae</taxon>
        <taxon>Mammaliicoccus</taxon>
    </lineage>
</organism>
<accession>A0ABS6GYE8</accession>
<keyword evidence="1" id="KW-1133">Transmembrane helix</keyword>
<evidence type="ECO:0000313" key="2">
    <source>
        <dbReference type="EMBL" id="MBU6113978.1"/>
    </source>
</evidence>